<feature type="compositionally biased region" description="Polar residues" evidence="1">
    <location>
        <begin position="56"/>
        <end position="82"/>
    </location>
</feature>
<accession>A0ABT4ZRR3</accession>
<reference evidence="2 3" key="1">
    <citation type="submission" date="2023-01" db="EMBL/GenBank/DDBJ databases">
        <title>Genomes from the Australian National Cyanobacteria Reference Collection.</title>
        <authorList>
            <person name="Willis A."/>
            <person name="Lee E.M.F."/>
        </authorList>
    </citation>
    <scope>NUCLEOTIDE SEQUENCE [LARGE SCALE GENOMIC DNA]</scope>
    <source>
        <strain evidence="2 3">CS-549</strain>
    </source>
</reference>
<sequence>MSYTNQGIMHQDGTIFYLSLFQAQNYIWGGKYLLRSQEFRRWGVQEMGMWGEKDFSQSPVTSHQSPVTSHQSPVTSHQSPTH</sequence>
<proteinExistence type="predicted"/>
<protein>
    <submittedName>
        <fullName evidence="2">Uncharacterized protein</fullName>
    </submittedName>
</protein>
<dbReference type="RefSeq" id="WP_096572406.1">
    <property type="nucleotide sequence ID" value="NZ_JAQMTI010000146.1"/>
</dbReference>
<gene>
    <name evidence="2" type="ORF">PN497_12000</name>
</gene>
<dbReference type="Proteomes" id="UP001211711">
    <property type="component" value="Unassembled WGS sequence"/>
</dbReference>
<evidence type="ECO:0000313" key="3">
    <source>
        <dbReference type="Proteomes" id="UP001211711"/>
    </source>
</evidence>
<comment type="caution">
    <text evidence="2">The sequence shown here is derived from an EMBL/GenBank/DDBJ whole genome shotgun (WGS) entry which is preliminary data.</text>
</comment>
<keyword evidence="3" id="KW-1185">Reference proteome</keyword>
<feature type="region of interest" description="Disordered" evidence="1">
    <location>
        <begin position="55"/>
        <end position="82"/>
    </location>
</feature>
<name>A0ABT4ZRR3_9CYAN</name>
<evidence type="ECO:0000256" key="1">
    <source>
        <dbReference type="SAM" id="MobiDB-lite"/>
    </source>
</evidence>
<dbReference type="EMBL" id="JAQMTI010000146">
    <property type="protein sequence ID" value="MDB9442077.1"/>
    <property type="molecule type" value="Genomic_DNA"/>
</dbReference>
<organism evidence="2 3">
    <name type="scientific">Sphaerospermopsis kisseleviana CS-549</name>
    <dbReference type="NCBI Taxonomy" id="3021783"/>
    <lineage>
        <taxon>Bacteria</taxon>
        <taxon>Bacillati</taxon>
        <taxon>Cyanobacteriota</taxon>
        <taxon>Cyanophyceae</taxon>
        <taxon>Nostocales</taxon>
        <taxon>Aphanizomenonaceae</taxon>
        <taxon>Sphaerospermopsis</taxon>
        <taxon>Sphaerospermopsis kisseleviana</taxon>
    </lineage>
</organism>
<evidence type="ECO:0000313" key="2">
    <source>
        <dbReference type="EMBL" id="MDB9442077.1"/>
    </source>
</evidence>